<keyword evidence="1" id="KW-0812">Transmembrane</keyword>
<dbReference type="STRING" id="52694.ACWI_15430"/>
<dbReference type="GO" id="GO:1902201">
    <property type="term" value="P:negative regulation of bacterial-type flagellum-dependent cell motility"/>
    <property type="evidence" value="ECO:0007669"/>
    <property type="project" value="TreeGrafter"/>
</dbReference>
<keyword evidence="1" id="KW-0472">Membrane</keyword>
<evidence type="ECO:0000259" key="2">
    <source>
        <dbReference type="PROSITE" id="PS50112"/>
    </source>
</evidence>
<sequence length="487" mass="55194">MNIILSTILVVSSMVLIVLGIVGFRHRGISGVKAITLLMFAMAIHSFAYGMELMSSDWETMYQWIRVEYLGVSFYPILILWFAREYAGERRFANNYVMGIVLAICTATLFLVETNAMHGLYYAQMGVDRSIGFPIVMTQKGQWYMVQVGALYFAMIYALVVLIGQILNTRGVTRRRAFLVFTGMLVPMIASTCYLLGWGIGEIDLIPFSFIFLSVLVASGIYRYDILFLSEVTHEMIFNTIGEGVIVVDSEGYILKMNRAMQSLFGILGQLKIGEPINRYMVLAHILESNDSQTIAMGDKHYQIRLNAIGKHHGTIVVFTDVTEITEAKKQVEILAITDHLTQLFNRHHFVQRFNQLEKVGVVMLLDIDHFKLVNDQYGHQAGDTVLCELADCLSKHFYDGVICRYGGEEFAVLIEGESLENARNRSETFRTAFQSRQTAFPCTVSIGLCWYNKEDYSKTMNLVDKLLYQAKNAGRNAVVWEEALET</sequence>
<feature type="transmembrane region" description="Helical" evidence="1">
    <location>
        <begin position="206"/>
        <end position="224"/>
    </location>
</feature>
<dbReference type="SMART" id="SM00267">
    <property type="entry name" value="GGDEF"/>
    <property type="match status" value="1"/>
</dbReference>
<dbReference type="Pfam" id="PF00989">
    <property type="entry name" value="PAS"/>
    <property type="match status" value="1"/>
</dbReference>
<dbReference type="PANTHER" id="PTHR45138">
    <property type="entry name" value="REGULATORY COMPONENTS OF SENSORY TRANSDUCTION SYSTEM"/>
    <property type="match status" value="1"/>
</dbReference>
<dbReference type="GO" id="GO:0005886">
    <property type="term" value="C:plasma membrane"/>
    <property type="evidence" value="ECO:0007669"/>
    <property type="project" value="TreeGrafter"/>
</dbReference>
<feature type="transmembrane region" description="Helical" evidence="1">
    <location>
        <begin position="6"/>
        <end position="24"/>
    </location>
</feature>
<dbReference type="InterPro" id="IPR043128">
    <property type="entry name" value="Rev_trsase/Diguanyl_cyclase"/>
</dbReference>
<proteinExistence type="predicted"/>
<feature type="domain" description="PAS" evidence="2">
    <location>
        <begin position="230"/>
        <end position="295"/>
    </location>
</feature>
<accession>A0A1F2PI04</accession>
<dbReference type="InterPro" id="IPR013767">
    <property type="entry name" value="PAS_fold"/>
</dbReference>
<dbReference type="PROSITE" id="PS50112">
    <property type="entry name" value="PAS"/>
    <property type="match status" value="1"/>
</dbReference>
<dbReference type="EMBL" id="LKEU01000027">
    <property type="protein sequence ID" value="OFV70957.1"/>
    <property type="molecule type" value="Genomic_DNA"/>
</dbReference>
<gene>
    <name evidence="4" type="primary">ydaM_6</name>
    <name evidence="4" type="ORF">ACWI_15430</name>
</gene>
<evidence type="ECO:0000313" key="5">
    <source>
        <dbReference type="Proteomes" id="UP000176244"/>
    </source>
</evidence>
<dbReference type="CDD" id="cd00130">
    <property type="entry name" value="PAS"/>
    <property type="match status" value="1"/>
</dbReference>
<comment type="caution">
    <text evidence="4">The sequence shown here is derived from an EMBL/GenBank/DDBJ whole genome shotgun (WGS) entry which is preliminary data.</text>
</comment>
<organism evidence="4 5">
    <name type="scientific">Acetobacterium wieringae</name>
    <dbReference type="NCBI Taxonomy" id="52694"/>
    <lineage>
        <taxon>Bacteria</taxon>
        <taxon>Bacillati</taxon>
        <taxon>Bacillota</taxon>
        <taxon>Clostridia</taxon>
        <taxon>Eubacteriales</taxon>
        <taxon>Eubacteriaceae</taxon>
        <taxon>Acetobacterium</taxon>
    </lineage>
</organism>
<dbReference type="InterPro" id="IPR050469">
    <property type="entry name" value="Diguanylate_Cyclase"/>
</dbReference>
<evidence type="ECO:0000256" key="1">
    <source>
        <dbReference type="SAM" id="Phobius"/>
    </source>
</evidence>
<evidence type="ECO:0000259" key="3">
    <source>
        <dbReference type="PROSITE" id="PS50887"/>
    </source>
</evidence>
<dbReference type="InterPro" id="IPR035965">
    <property type="entry name" value="PAS-like_dom_sf"/>
</dbReference>
<dbReference type="CDD" id="cd01949">
    <property type="entry name" value="GGDEF"/>
    <property type="match status" value="1"/>
</dbReference>
<dbReference type="OrthoDB" id="185601at2"/>
<keyword evidence="4" id="KW-0548">Nucleotidyltransferase</keyword>
<dbReference type="InterPro" id="IPR000014">
    <property type="entry name" value="PAS"/>
</dbReference>
<dbReference type="GO" id="GO:0052621">
    <property type="term" value="F:diguanylate cyclase activity"/>
    <property type="evidence" value="ECO:0007669"/>
    <property type="project" value="UniProtKB-EC"/>
</dbReference>
<dbReference type="EC" id="2.7.7.65" evidence="4"/>
<name>A0A1F2PI04_9FIRM</name>
<feature type="transmembrane region" description="Helical" evidence="1">
    <location>
        <begin position="31"/>
        <end position="51"/>
    </location>
</feature>
<dbReference type="PROSITE" id="PS50887">
    <property type="entry name" value="GGDEF"/>
    <property type="match status" value="1"/>
</dbReference>
<dbReference type="Gene3D" id="3.30.70.270">
    <property type="match status" value="1"/>
</dbReference>
<dbReference type="Pfam" id="PF16927">
    <property type="entry name" value="HisKA_7TM"/>
    <property type="match status" value="1"/>
</dbReference>
<dbReference type="InterPro" id="IPR029787">
    <property type="entry name" value="Nucleotide_cyclase"/>
</dbReference>
<feature type="transmembrane region" description="Helical" evidence="1">
    <location>
        <begin position="178"/>
        <end position="200"/>
    </location>
</feature>
<dbReference type="RefSeq" id="WP_070370861.1">
    <property type="nucleotide sequence ID" value="NZ_LKEU01000027.1"/>
</dbReference>
<dbReference type="GO" id="GO:0043709">
    <property type="term" value="P:cell adhesion involved in single-species biofilm formation"/>
    <property type="evidence" value="ECO:0007669"/>
    <property type="project" value="TreeGrafter"/>
</dbReference>
<reference evidence="4 5" key="1">
    <citation type="submission" date="2015-09" db="EMBL/GenBank/DDBJ databases">
        <title>Genome sequence of Acetobacterium wieringae DSM 1911.</title>
        <authorList>
            <person name="Poehlein A."/>
            <person name="Bengelsdorf F.R."/>
            <person name="Schiel-Bengelsdorf B."/>
            <person name="Duerre P."/>
            <person name="Daniel R."/>
        </authorList>
    </citation>
    <scope>NUCLEOTIDE SEQUENCE [LARGE SCALE GENOMIC DNA]</scope>
    <source>
        <strain evidence="4 5">DSM 1911</strain>
    </source>
</reference>
<feature type="transmembrane region" description="Helical" evidence="1">
    <location>
        <begin position="143"/>
        <end position="166"/>
    </location>
</feature>
<dbReference type="SUPFAM" id="SSF55073">
    <property type="entry name" value="Nucleotide cyclase"/>
    <property type="match status" value="1"/>
</dbReference>
<dbReference type="Pfam" id="PF00990">
    <property type="entry name" value="GGDEF"/>
    <property type="match status" value="1"/>
</dbReference>
<feature type="transmembrane region" description="Helical" evidence="1">
    <location>
        <begin position="95"/>
        <end position="112"/>
    </location>
</feature>
<dbReference type="GO" id="GO:0006355">
    <property type="term" value="P:regulation of DNA-templated transcription"/>
    <property type="evidence" value="ECO:0007669"/>
    <property type="project" value="InterPro"/>
</dbReference>
<dbReference type="SUPFAM" id="SSF55785">
    <property type="entry name" value="PYP-like sensor domain (PAS domain)"/>
    <property type="match status" value="1"/>
</dbReference>
<dbReference type="InterPro" id="IPR031621">
    <property type="entry name" value="HisKA_7TM"/>
</dbReference>
<protein>
    <submittedName>
        <fullName evidence="4">Putative diguanylate cyclase YdaM</fullName>
        <ecNumber evidence="4">2.7.7.65</ecNumber>
    </submittedName>
</protein>
<dbReference type="InterPro" id="IPR000160">
    <property type="entry name" value="GGDEF_dom"/>
</dbReference>
<feature type="transmembrane region" description="Helical" evidence="1">
    <location>
        <begin position="63"/>
        <end position="83"/>
    </location>
</feature>
<dbReference type="PANTHER" id="PTHR45138:SF9">
    <property type="entry name" value="DIGUANYLATE CYCLASE DGCM-RELATED"/>
    <property type="match status" value="1"/>
</dbReference>
<dbReference type="SMART" id="SM00091">
    <property type="entry name" value="PAS"/>
    <property type="match status" value="1"/>
</dbReference>
<feature type="domain" description="GGDEF" evidence="3">
    <location>
        <begin position="359"/>
        <end position="484"/>
    </location>
</feature>
<evidence type="ECO:0000313" key="4">
    <source>
        <dbReference type="EMBL" id="OFV70957.1"/>
    </source>
</evidence>
<dbReference type="AlphaFoldDB" id="A0A1F2PI04"/>
<dbReference type="Gene3D" id="3.30.450.20">
    <property type="entry name" value="PAS domain"/>
    <property type="match status" value="1"/>
</dbReference>
<keyword evidence="4" id="KW-0808">Transferase</keyword>
<dbReference type="Proteomes" id="UP000176244">
    <property type="component" value="Unassembled WGS sequence"/>
</dbReference>
<dbReference type="NCBIfam" id="TIGR00254">
    <property type="entry name" value="GGDEF"/>
    <property type="match status" value="1"/>
</dbReference>
<keyword evidence="1" id="KW-1133">Transmembrane helix</keyword>